<evidence type="ECO:0000256" key="6">
    <source>
        <dbReference type="PIRSR" id="PIRSR003085-1"/>
    </source>
</evidence>
<keyword evidence="8" id="KW-1185">Reference proteome</keyword>
<keyword evidence="4" id="KW-0949">S-adenosyl-L-methionine</keyword>
<evidence type="ECO:0000256" key="3">
    <source>
        <dbReference type="ARBA" id="ARBA00022679"/>
    </source>
</evidence>
<dbReference type="Pfam" id="PF02353">
    <property type="entry name" value="CMAS"/>
    <property type="match status" value="1"/>
</dbReference>
<evidence type="ECO:0000256" key="1">
    <source>
        <dbReference type="ARBA" id="ARBA00010815"/>
    </source>
</evidence>
<dbReference type="CDD" id="cd02440">
    <property type="entry name" value="AdoMet_MTases"/>
    <property type="match status" value="1"/>
</dbReference>
<dbReference type="Gene3D" id="3.40.50.150">
    <property type="entry name" value="Vaccinia Virus protein VP39"/>
    <property type="match status" value="1"/>
</dbReference>
<sequence>MALDHLDTRQEHTTRADWALRLIARSLKDIDTGQVTLIGPSGDRVTLRGRKAGVEAVWHFRRPWRAILRLLRHGDIGFAEGFISGDWITPDLQTLLRFATDNEQALAPMAERPTWQRAIDRMRHWMHRNSRRGSRANIRFHYDLGNDFYNLWLDRTMSYSSALFTRGDEALEQAQAQKYTRLLDQLNAEPGAHILEIGCGWGGFAEMAAQRGYRVTGVTLSQEQLDYARARIERAGLSDRVELRLQDYRDLQGTFDHVVSIEMFEAVGEQWWPTFFAKVRDCLRPGGRAALQVITIAEHAFEYYRRNADFIQLYIFPGGMLPSVPRFNAEAERAGLTVEDQALFGEDYARTLRHWHREVRQAEPVIEALGYSQSFLRMWRYYLAYCEVGFDTARVNLMQAVLQSPVQPAAPGDDPVTR</sequence>
<feature type="active site" evidence="6">
    <location>
        <position position="386"/>
    </location>
</feature>
<evidence type="ECO:0000256" key="5">
    <source>
        <dbReference type="ARBA" id="ARBA00023098"/>
    </source>
</evidence>
<dbReference type="PATRIC" id="fig|106634.4.peg.2034"/>
<evidence type="ECO:0000256" key="2">
    <source>
        <dbReference type="ARBA" id="ARBA00022603"/>
    </source>
</evidence>
<organism evidence="7 8">
    <name type="scientific">Thioalkalivibrio versutus</name>
    <dbReference type="NCBI Taxonomy" id="106634"/>
    <lineage>
        <taxon>Bacteria</taxon>
        <taxon>Pseudomonadati</taxon>
        <taxon>Pseudomonadota</taxon>
        <taxon>Gammaproteobacteria</taxon>
        <taxon>Chromatiales</taxon>
        <taxon>Ectothiorhodospiraceae</taxon>
        <taxon>Thioalkalivibrio</taxon>
    </lineage>
</organism>
<dbReference type="Proteomes" id="UP000064201">
    <property type="component" value="Chromosome"/>
</dbReference>
<dbReference type="PANTHER" id="PTHR43667">
    <property type="entry name" value="CYCLOPROPANE-FATTY-ACYL-PHOSPHOLIPID SYNTHASE"/>
    <property type="match status" value="1"/>
</dbReference>
<keyword evidence="2" id="KW-0489">Methyltransferase</keyword>
<dbReference type="RefSeq" id="WP_047251520.1">
    <property type="nucleotide sequence ID" value="NZ_CP011367.1"/>
</dbReference>
<accession>A0A0G3G396</accession>
<dbReference type="PANTHER" id="PTHR43667:SF2">
    <property type="entry name" value="FATTY ACID C-METHYL TRANSFERASE"/>
    <property type="match status" value="1"/>
</dbReference>
<keyword evidence="3" id="KW-0808">Transferase</keyword>
<dbReference type="InterPro" id="IPR003333">
    <property type="entry name" value="CMAS"/>
</dbReference>
<dbReference type="GO" id="GO:0008168">
    <property type="term" value="F:methyltransferase activity"/>
    <property type="evidence" value="ECO:0007669"/>
    <property type="project" value="UniProtKB-KW"/>
</dbReference>
<dbReference type="GO" id="GO:0032259">
    <property type="term" value="P:methylation"/>
    <property type="evidence" value="ECO:0007669"/>
    <property type="project" value="UniProtKB-KW"/>
</dbReference>
<comment type="similarity">
    <text evidence="1">Belongs to the CFA/CMAS family.</text>
</comment>
<evidence type="ECO:0000313" key="7">
    <source>
        <dbReference type="EMBL" id="AKJ95655.1"/>
    </source>
</evidence>
<reference evidence="7 8" key="1">
    <citation type="submission" date="2015-04" db="EMBL/GenBank/DDBJ databases">
        <title>Complete Sequence for the Genome of the Thioalkalivibrio versutus D301.</title>
        <authorList>
            <person name="Mu T."/>
            <person name="Zhou J."/>
            <person name="Xu X."/>
        </authorList>
    </citation>
    <scope>NUCLEOTIDE SEQUENCE [LARGE SCALE GENOMIC DNA]</scope>
    <source>
        <strain evidence="7 8">D301</strain>
    </source>
</reference>
<dbReference type="InterPro" id="IPR050723">
    <property type="entry name" value="CFA/CMAS"/>
</dbReference>
<name>A0A0G3G396_9GAMM</name>
<keyword evidence="5" id="KW-0443">Lipid metabolism</keyword>
<dbReference type="GO" id="GO:0008610">
    <property type="term" value="P:lipid biosynthetic process"/>
    <property type="evidence" value="ECO:0007669"/>
    <property type="project" value="InterPro"/>
</dbReference>
<dbReference type="KEGG" id="tvr:TVD_09925"/>
<proteinExistence type="inferred from homology"/>
<dbReference type="AlphaFoldDB" id="A0A0G3G396"/>
<gene>
    <name evidence="7" type="ORF">TVD_09925</name>
</gene>
<dbReference type="EMBL" id="CP011367">
    <property type="protein sequence ID" value="AKJ95655.1"/>
    <property type="molecule type" value="Genomic_DNA"/>
</dbReference>
<dbReference type="InterPro" id="IPR029063">
    <property type="entry name" value="SAM-dependent_MTases_sf"/>
</dbReference>
<protein>
    <submittedName>
        <fullName evidence="7">Cyclopropane-fatty-acyl-phospholipid synthase</fullName>
    </submittedName>
</protein>
<evidence type="ECO:0000256" key="4">
    <source>
        <dbReference type="ARBA" id="ARBA00022691"/>
    </source>
</evidence>
<dbReference type="STRING" id="106634.TVD_09925"/>
<evidence type="ECO:0000313" key="8">
    <source>
        <dbReference type="Proteomes" id="UP000064201"/>
    </source>
</evidence>
<dbReference type="OrthoDB" id="9782855at2"/>
<dbReference type="PIRSF" id="PIRSF003085">
    <property type="entry name" value="CMAS"/>
    <property type="match status" value="1"/>
</dbReference>
<dbReference type="SUPFAM" id="SSF53335">
    <property type="entry name" value="S-adenosyl-L-methionine-dependent methyltransferases"/>
    <property type="match status" value="1"/>
</dbReference>